<protein>
    <submittedName>
        <fullName evidence="2">YceD family protein</fullName>
    </submittedName>
</protein>
<evidence type="ECO:0000313" key="3">
    <source>
        <dbReference type="Proteomes" id="UP001230156"/>
    </source>
</evidence>
<name>A0ABU0YKH6_9PROT</name>
<reference evidence="3" key="1">
    <citation type="submission" date="2023-08" db="EMBL/GenBank/DDBJ databases">
        <title>Rhodospirillaceae gen. nov., a novel taxon isolated from the Yangtze River Yuezi River estuary sludge.</title>
        <authorList>
            <person name="Ruan L."/>
        </authorList>
    </citation>
    <scope>NUCLEOTIDE SEQUENCE [LARGE SCALE GENOMIC DNA]</scope>
    <source>
        <strain evidence="3">R-7</strain>
    </source>
</reference>
<feature type="region of interest" description="Disordered" evidence="1">
    <location>
        <begin position="144"/>
        <end position="180"/>
    </location>
</feature>
<dbReference type="InterPro" id="IPR003772">
    <property type="entry name" value="YceD"/>
</dbReference>
<accession>A0ABU0YKH6</accession>
<keyword evidence="3" id="KW-1185">Reference proteome</keyword>
<organism evidence="2 3">
    <name type="scientific">Dongia sedimenti</name>
    <dbReference type="NCBI Taxonomy" id="3064282"/>
    <lineage>
        <taxon>Bacteria</taxon>
        <taxon>Pseudomonadati</taxon>
        <taxon>Pseudomonadota</taxon>
        <taxon>Alphaproteobacteria</taxon>
        <taxon>Rhodospirillales</taxon>
        <taxon>Dongiaceae</taxon>
        <taxon>Dongia</taxon>
    </lineage>
</organism>
<dbReference type="RefSeq" id="WP_379955687.1">
    <property type="nucleotide sequence ID" value="NZ_JAUYVI010000003.1"/>
</dbReference>
<evidence type="ECO:0000256" key="1">
    <source>
        <dbReference type="SAM" id="MobiDB-lite"/>
    </source>
</evidence>
<comment type="caution">
    <text evidence="2">The sequence shown here is derived from an EMBL/GenBank/DDBJ whole genome shotgun (WGS) entry which is preliminary data.</text>
</comment>
<evidence type="ECO:0000313" key="2">
    <source>
        <dbReference type="EMBL" id="MDQ7248236.1"/>
    </source>
</evidence>
<dbReference type="Proteomes" id="UP001230156">
    <property type="component" value="Unassembled WGS sequence"/>
</dbReference>
<sequence length="180" mass="19538">MPRQHSDSQEFSRFVEADSVGTHRMERRISANPEERAALAKRFGLLGIERLEAVFSLKRAGGGVIHVAGEIAAEVTQACVVTLAPVPAKVAEAFSADFADEDRRRTTELDVDFEADDPPEPIRNGHIDLGELAAEQLALALDPYPRAPGAAIPPELSPDPDAEDEPVRPINPFSILKKPN</sequence>
<dbReference type="EMBL" id="JAUYVI010000003">
    <property type="protein sequence ID" value="MDQ7248236.1"/>
    <property type="molecule type" value="Genomic_DNA"/>
</dbReference>
<dbReference type="Pfam" id="PF02620">
    <property type="entry name" value="YceD"/>
    <property type="match status" value="1"/>
</dbReference>
<proteinExistence type="predicted"/>
<gene>
    <name evidence="2" type="ORF">Q8A70_11200</name>
</gene>